<comment type="caution">
    <text evidence="1">The sequence shown here is derived from an EMBL/GenBank/DDBJ whole genome shotgun (WGS) entry which is preliminary data.</text>
</comment>
<gene>
    <name evidence="1" type="ORF">OXX778_LOCUS22094</name>
</gene>
<reference evidence="1" key="1">
    <citation type="submission" date="2021-02" db="EMBL/GenBank/DDBJ databases">
        <authorList>
            <person name="Nowell W R."/>
        </authorList>
    </citation>
    <scope>NUCLEOTIDE SEQUENCE</scope>
    <source>
        <strain evidence="1">Ploen Becks lab</strain>
    </source>
</reference>
<evidence type="ECO:0000313" key="1">
    <source>
        <dbReference type="EMBL" id="CAF1122225.1"/>
    </source>
</evidence>
<dbReference type="EMBL" id="CAJNOC010008906">
    <property type="protein sequence ID" value="CAF1122225.1"/>
    <property type="molecule type" value="Genomic_DNA"/>
</dbReference>
<dbReference type="Proteomes" id="UP000663879">
    <property type="component" value="Unassembled WGS sequence"/>
</dbReference>
<keyword evidence="2" id="KW-1185">Reference proteome</keyword>
<sequence length="119" mass="14176">HIFDTYNFAAYIFDKSIWRHVQEAGLAVQYNDIENKDNLVRLYVKMMTCLAFVPVDDVINAFVFLKKSCSSYLNGIFKYFEENYIGAMGKRRNPKRKSPRFEISLWKYLSFMIEFLKKS</sequence>
<dbReference type="AlphaFoldDB" id="A0A814QNI0"/>
<proteinExistence type="predicted"/>
<organism evidence="1 2">
    <name type="scientific">Brachionus calyciflorus</name>
    <dbReference type="NCBI Taxonomy" id="104777"/>
    <lineage>
        <taxon>Eukaryota</taxon>
        <taxon>Metazoa</taxon>
        <taxon>Spiralia</taxon>
        <taxon>Gnathifera</taxon>
        <taxon>Rotifera</taxon>
        <taxon>Eurotatoria</taxon>
        <taxon>Monogononta</taxon>
        <taxon>Pseudotrocha</taxon>
        <taxon>Ploima</taxon>
        <taxon>Brachionidae</taxon>
        <taxon>Brachionus</taxon>
    </lineage>
</organism>
<evidence type="ECO:0000313" key="2">
    <source>
        <dbReference type="Proteomes" id="UP000663879"/>
    </source>
</evidence>
<feature type="non-terminal residue" evidence="1">
    <location>
        <position position="1"/>
    </location>
</feature>
<protein>
    <submittedName>
        <fullName evidence="1">Uncharacterized protein</fullName>
    </submittedName>
</protein>
<accession>A0A814QNI0</accession>
<name>A0A814QNI0_9BILA</name>
<dbReference type="OrthoDB" id="10067596at2759"/>